<protein>
    <recommendedName>
        <fullName evidence="2">MEDS domain-containing protein</fullName>
    </recommendedName>
</protein>
<gene>
    <name evidence="3" type="ORF">GCM10017566_37700</name>
</gene>
<accession>A0A8H9M5Y7</accession>
<feature type="domain" description="MEDS" evidence="2">
    <location>
        <begin position="56"/>
        <end position="200"/>
    </location>
</feature>
<evidence type="ECO:0000313" key="4">
    <source>
        <dbReference type="Proteomes" id="UP000658656"/>
    </source>
</evidence>
<feature type="region of interest" description="Disordered" evidence="1">
    <location>
        <begin position="1"/>
        <end position="27"/>
    </location>
</feature>
<dbReference type="Proteomes" id="UP000658656">
    <property type="component" value="Unassembled WGS sequence"/>
</dbReference>
<dbReference type="AlphaFoldDB" id="A0A8H9M5Y7"/>
<proteinExistence type="predicted"/>
<dbReference type="EMBL" id="BNAV01000005">
    <property type="protein sequence ID" value="GHF60809.1"/>
    <property type="molecule type" value="Genomic_DNA"/>
</dbReference>
<reference evidence="3" key="2">
    <citation type="submission" date="2020-09" db="EMBL/GenBank/DDBJ databases">
        <authorList>
            <person name="Sun Q."/>
            <person name="Zhou Y."/>
        </authorList>
    </citation>
    <scope>NUCLEOTIDE SEQUENCE</scope>
    <source>
        <strain evidence="3">CGMCC 4.7679</strain>
    </source>
</reference>
<name>A0A8H9M5Y7_9PSEU</name>
<comment type="caution">
    <text evidence="3">The sequence shown here is derived from an EMBL/GenBank/DDBJ whole genome shotgun (WGS) entry which is preliminary data.</text>
</comment>
<evidence type="ECO:0000259" key="2">
    <source>
        <dbReference type="Pfam" id="PF14417"/>
    </source>
</evidence>
<organism evidence="3 4">
    <name type="scientific">Amycolatopsis bartoniae</name>
    <dbReference type="NCBI Taxonomy" id="941986"/>
    <lineage>
        <taxon>Bacteria</taxon>
        <taxon>Bacillati</taxon>
        <taxon>Actinomycetota</taxon>
        <taxon>Actinomycetes</taxon>
        <taxon>Pseudonocardiales</taxon>
        <taxon>Pseudonocardiaceae</taxon>
        <taxon>Amycolatopsis</taxon>
    </lineage>
</organism>
<evidence type="ECO:0000256" key="1">
    <source>
        <dbReference type="SAM" id="MobiDB-lite"/>
    </source>
</evidence>
<dbReference type="Pfam" id="PF14417">
    <property type="entry name" value="MEDS"/>
    <property type="match status" value="1"/>
</dbReference>
<dbReference type="InterPro" id="IPR025847">
    <property type="entry name" value="MEDS_domain"/>
</dbReference>
<sequence>MTNESSQVTSTTPAKMPSETTSTESPYVPAAAPAATLVKVRRVGAFAHARGFASHDHLCWSYRDRHEFRARAREFLADGLAEGQRVHYLTATEDAGLGLDGVEVSLVHENYTPGAVVDPAAQARSYAEATDRALRDGFTGFRVAADVTGLVRTPTQLAAFGRYEHLADHVMATRPFTAMCAYDRRALAEDVVTHLASLHPASNAEPPFRLYACGTDGVSLAGELDLAGRTLLSLALERADLCPGQRSLYVEASGVRFIDHRALVALAEHARGRGFDEVVLRTGLRSPARLVELLGLDGIRVEAG</sequence>
<keyword evidence="4" id="KW-1185">Reference proteome</keyword>
<reference evidence="3" key="1">
    <citation type="journal article" date="2014" name="Int. J. Syst. Evol. Microbiol.">
        <title>Complete genome sequence of Corynebacterium casei LMG S-19264T (=DSM 44701T), isolated from a smear-ripened cheese.</title>
        <authorList>
            <consortium name="US DOE Joint Genome Institute (JGI-PGF)"/>
            <person name="Walter F."/>
            <person name="Albersmeier A."/>
            <person name="Kalinowski J."/>
            <person name="Ruckert C."/>
        </authorList>
    </citation>
    <scope>NUCLEOTIDE SEQUENCE</scope>
    <source>
        <strain evidence="3">CGMCC 4.7679</strain>
    </source>
</reference>
<feature type="compositionally biased region" description="Polar residues" evidence="1">
    <location>
        <begin position="1"/>
        <end position="25"/>
    </location>
</feature>
<evidence type="ECO:0000313" key="3">
    <source>
        <dbReference type="EMBL" id="GHF60809.1"/>
    </source>
</evidence>